<dbReference type="Proteomes" id="UP000192923">
    <property type="component" value="Unassembled WGS sequence"/>
</dbReference>
<reference evidence="1 2" key="1">
    <citation type="submission" date="2016-12" db="EMBL/GenBank/DDBJ databases">
        <authorList>
            <person name="Song W.-J."/>
            <person name="Kurnit D.M."/>
        </authorList>
    </citation>
    <scope>NUCLEOTIDE SEQUENCE [LARGE SCALE GENOMIC DNA]</scope>
    <source>
        <strain evidence="1 2">175</strain>
    </source>
</reference>
<dbReference type="STRING" id="1760988.SAMN02949497_1327"/>
<keyword evidence="2" id="KW-1185">Reference proteome</keyword>
<organism evidence="1 2">
    <name type="scientific">Methylomagnum ishizawai</name>
    <dbReference type="NCBI Taxonomy" id="1760988"/>
    <lineage>
        <taxon>Bacteria</taxon>
        <taxon>Pseudomonadati</taxon>
        <taxon>Pseudomonadota</taxon>
        <taxon>Gammaproteobacteria</taxon>
        <taxon>Methylococcales</taxon>
        <taxon>Methylococcaceae</taxon>
        <taxon>Methylomagnum</taxon>
    </lineage>
</organism>
<dbReference type="RefSeq" id="WP_085211051.1">
    <property type="nucleotide sequence ID" value="NZ_FXAM01000001.1"/>
</dbReference>
<sequence>MNAEIYDPIPATLFQQLVPFSPTSTAGGWDGLFRAIPFLQAQYPGTVFRRQPYHHVDLAQQRVGLLFVEELSERLYFVFDLESADPPPLSEYPA</sequence>
<dbReference type="EMBL" id="FXAM01000001">
    <property type="protein sequence ID" value="SMF94025.1"/>
    <property type="molecule type" value="Genomic_DNA"/>
</dbReference>
<protein>
    <submittedName>
        <fullName evidence="1">Uncharacterized protein</fullName>
    </submittedName>
</protein>
<name>A0A1Y6D203_9GAMM</name>
<evidence type="ECO:0000313" key="2">
    <source>
        <dbReference type="Proteomes" id="UP000192923"/>
    </source>
</evidence>
<accession>A0A1Y6D203</accession>
<gene>
    <name evidence="1" type="ORF">SAMN02949497_1327</name>
</gene>
<dbReference type="AlphaFoldDB" id="A0A1Y6D203"/>
<proteinExistence type="predicted"/>
<evidence type="ECO:0000313" key="1">
    <source>
        <dbReference type="EMBL" id="SMF94025.1"/>
    </source>
</evidence>